<dbReference type="Proteomes" id="UP000036449">
    <property type="component" value="Unassembled WGS sequence"/>
</dbReference>
<feature type="compositionally biased region" description="Basic and acidic residues" evidence="1">
    <location>
        <begin position="38"/>
        <end position="49"/>
    </location>
</feature>
<name>A0A0J6VAT5_9HYPH</name>
<organism evidence="2 3">
    <name type="scientific">Methylobacterium tarhaniae</name>
    <dbReference type="NCBI Taxonomy" id="1187852"/>
    <lineage>
        <taxon>Bacteria</taxon>
        <taxon>Pseudomonadati</taxon>
        <taxon>Pseudomonadota</taxon>
        <taxon>Alphaproteobacteria</taxon>
        <taxon>Hyphomicrobiales</taxon>
        <taxon>Methylobacteriaceae</taxon>
        <taxon>Methylobacterium</taxon>
    </lineage>
</organism>
<dbReference type="OrthoDB" id="7997820at2"/>
<protein>
    <submittedName>
        <fullName evidence="2">Uncharacterized protein</fullName>
    </submittedName>
</protein>
<reference evidence="2 3" key="1">
    <citation type="submission" date="2015-03" db="EMBL/GenBank/DDBJ databases">
        <title>Genome sequencing of Methylobacterium tarhaniae DSM 25844.</title>
        <authorList>
            <person name="Chaudhry V."/>
            <person name="Patil P.B."/>
        </authorList>
    </citation>
    <scope>NUCLEOTIDE SEQUENCE [LARGE SCALE GENOMIC DNA]</scope>
    <source>
        <strain evidence="2 3">DSM 25844</strain>
    </source>
</reference>
<proteinExistence type="predicted"/>
<sequence>MGLLDGLGRHLGGVLAPLFDEGILHRIGPDDVASDTPVRARRDGIREASEEPGLPGRLVRMTVLTPGSPPNPDDEITLAGIRHRIVAVETDPAGSHALIQGRPL</sequence>
<evidence type="ECO:0000313" key="3">
    <source>
        <dbReference type="Proteomes" id="UP000036449"/>
    </source>
</evidence>
<keyword evidence="3" id="KW-1185">Reference proteome</keyword>
<dbReference type="EMBL" id="LABZ01000153">
    <property type="protein sequence ID" value="KMO36126.1"/>
    <property type="molecule type" value="Genomic_DNA"/>
</dbReference>
<dbReference type="PATRIC" id="fig|1187852.3.peg.1679"/>
<evidence type="ECO:0000256" key="1">
    <source>
        <dbReference type="SAM" id="MobiDB-lite"/>
    </source>
</evidence>
<accession>A0A0J6VAT5</accession>
<dbReference type="AlphaFoldDB" id="A0A0J6VAT5"/>
<evidence type="ECO:0000313" key="2">
    <source>
        <dbReference type="EMBL" id="KMO36126.1"/>
    </source>
</evidence>
<feature type="region of interest" description="Disordered" evidence="1">
    <location>
        <begin position="30"/>
        <end position="52"/>
    </location>
</feature>
<gene>
    <name evidence="2" type="ORF">VQ03_21055</name>
</gene>
<comment type="caution">
    <text evidence="2">The sequence shown here is derived from an EMBL/GenBank/DDBJ whole genome shotgun (WGS) entry which is preliminary data.</text>
</comment>
<dbReference type="RefSeq" id="WP_048452854.1">
    <property type="nucleotide sequence ID" value="NZ_LABZ01000153.1"/>
</dbReference>